<dbReference type="Pfam" id="PF13087">
    <property type="entry name" value="AAA_12"/>
    <property type="match status" value="1"/>
</dbReference>
<dbReference type="EMBL" id="UZAH01000531">
    <property type="protein sequence ID" value="VDO19050.1"/>
    <property type="molecule type" value="Genomic_DNA"/>
</dbReference>
<dbReference type="PANTHER" id="PTHR10887">
    <property type="entry name" value="DNA2/NAM7 HELICASE FAMILY"/>
    <property type="match status" value="1"/>
</dbReference>
<evidence type="ECO:0000259" key="1">
    <source>
        <dbReference type="Pfam" id="PF13087"/>
    </source>
</evidence>
<dbReference type="PANTHER" id="PTHR10887:SF495">
    <property type="entry name" value="HELICASE SENATAXIN ISOFORM X1-RELATED"/>
    <property type="match status" value="1"/>
</dbReference>
<protein>
    <submittedName>
        <fullName evidence="4">AAA_12 domain-containing protein</fullName>
    </submittedName>
</protein>
<evidence type="ECO:0000313" key="4">
    <source>
        <dbReference type="WBParaSite" id="HPBE_0000066901-mRNA-1"/>
    </source>
</evidence>
<organism evidence="3 4">
    <name type="scientific">Heligmosomoides polygyrus</name>
    <name type="common">Parasitic roundworm</name>
    <dbReference type="NCBI Taxonomy" id="6339"/>
    <lineage>
        <taxon>Eukaryota</taxon>
        <taxon>Metazoa</taxon>
        <taxon>Ecdysozoa</taxon>
        <taxon>Nematoda</taxon>
        <taxon>Chromadorea</taxon>
        <taxon>Rhabditida</taxon>
        <taxon>Rhabditina</taxon>
        <taxon>Rhabditomorpha</taxon>
        <taxon>Strongyloidea</taxon>
        <taxon>Heligmosomidae</taxon>
        <taxon>Heligmosomoides</taxon>
    </lineage>
</organism>
<name>A0A183F3C7_HELPZ</name>
<dbReference type="Proteomes" id="UP000050761">
    <property type="component" value="Unassembled WGS sequence"/>
</dbReference>
<accession>A0A183F3C7</accession>
<gene>
    <name evidence="2" type="ORF">HPBE_LOCUS668</name>
</gene>
<evidence type="ECO:0000313" key="2">
    <source>
        <dbReference type="EMBL" id="VDO19050.1"/>
    </source>
</evidence>
<feature type="domain" description="DNA2/NAM7 helicase-like C-terminal" evidence="1">
    <location>
        <begin position="7"/>
        <end position="71"/>
    </location>
</feature>
<reference evidence="2 3" key="1">
    <citation type="submission" date="2018-11" db="EMBL/GenBank/DDBJ databases">
        <authorList>
            <consortium name="Pathogen Informatics"/>
        </authorList>
    </citation>
    <scope>NUCLEOTIDE SEQUENCE [LARGE SCALE GENOMIC DNA]</scope>
</reference>
<evidence type="ECO:0000313" key="3">
    <source>
        <dbReference type="Proteomes" id="UP000050761"/>
    </source>
</evidence>
<accession>A0A3P7TAZ9</accession>
<dbReference type="WBParaSite" id="HPBE_0000066901-mRNA-1">
    <property type="protein sequence ID" value="HPBE_0000066901-mRNA-1"/>
    <property type="gene ID" value="HPBE_0000066901"/>
</dbReference>
<dbReference type="OrthoDB" id="5851052at2759"/>
<proteinExistence type="predicted"/>
<dbReference type="InterPro" id="IPR027417">
    <property type="entry name" value="P-loop_NTPase"/>
</dbReference>
<reference evidence="4" key="2">
    <citation type="submission" date="2019-09" db="UniProtKB">
        <authorList>
            <consortium name="WormBaseParasite"/>
        </authorList>
    </citation>
    <scope>IDENTIFICATION</scope>
</reference>
<dbReference type="InterPro" id="IPR045055">
    <property type="entry name" value="DNA2/NAM7-like"/>
</dbReference>
<sequence>MLLNMMRFPSQSLPFMFLNVTGSSRIATHSHFNDAEAMVCTTLVGRLLARGIAASSICIITFYKENVVVLLTTKTDFQADAAEFLDDPHRMNVALTRCKHGQFVLGHQASVLF</sequence>
<keyword evidence="3" id="KW-1185">Reference proteome</keyword>
<dbReference type="AlphaFoldDB" id="A0A183F3C7"/>
<dbReference type="Gene3D" id="3.40.50.300">
    <property type="entry name" value="P-loop containing nucleotide triphosphate hydrolases"/>
    <property type="match status" value="2"/>
</dbReference>
<dbReference type="InterPro" id="IPR041679">
    <property type="entry name" value="DNA2/NAM7-like_C"/>
</dbReference>